<dbReference type="InterPro" id="IPR000569">
    <property type="entry name" value="HECT_dom"/>
</dbReference>
<dbReference type="AlphaFoldDB" id="A0A7J6D9H3"/>
<dbReference type="InterPro" id="IPR035983">
    <property type="entry name" value="Hect_E3_ubiquitin_ligase"/>
</dbReference>
<dbReference type="Gene3D" id="3.90.1750.10">
    <property type="entry name" value="Hect, E3 ligase catalytic domains"/>
    <property type="match status" value="1"/>
</dbReference>
<keyword evidence="2 3" id="KW-0833">Ubl conjugation pathway</keyword>
<evidence type="ECO:0000259" key="4">
    <source>
        <dbReference type="PROSITE" id="PS50237"/>
    </source>
</evidence>
<evidence type="ECO:0000313" key="6">
    <source>
        <dbReference type="Proteomes" id="UP000579812"/>
    </source>
</evidence>
<comment type="caution">
    <text evidence="5">The sequence shown here is derived from an EMBL/GenBank/DDBJ whole genome shotgun (WGS) entry which is preliminary data.</text>
</comment>
<protein>
    <recommendedName>
        <fullName evidence="4">HECT domain-containing protein</fullName>
    </recommendedName>
</protein>
<evidence type="ECO:0000256" key="1">
    <source>
        <dbReference type="ARBA" id="ARBA00022679"/>
    </source>
</evidence>
<sequence length="380" mass="42957">MASNRSFTGEEDVIRHAAAQIDTTKIFNVCVSRDNIVERGLKLWKRQKTGSPVNPLKITFLGEPGVDTGALRKEFLSTMVAGIEKRVFEGDAKKGKMPKYSLNDLDNELFKVAGEIFAVSIAQGGPAPRFMQEWCYEYLVSGNIKRDGVHDTEISPLIKMIEDASDLSNYTNEILDCGYTGPVNVDHKESILRALALHITTKRIPMLQQLREGLEIYDLIKVMQRKPHECHDLFVIGYDDKVDAHYILSHLAPEMSPSGSIKQVKESKIMEFFQDFLLELEDTQPEDGAAGETLSVPKIMQWMTGQAHRHLLVSEREKFKIVIKFEHCCLQHMPNHTVCYPIVSACTNTITFPVVHMVDYESFKTLLQTAVTYGASFDRV</sequence>
<keyword evidence="1" id="KW-0808">Transferase</keyword>
<dbReference type="Proteomes" id="UP000579812">
    <property type="component" value="Unassembled WGS sequence"/>
</dbReference>
<evidence type="ECO:0000313" key="5">
    <source>
        <dbReference type="EMBL" id="KAF4115554.1"/>
    </source>
</evidence>
<gene>
    <name evidence="5" type="ORF">G5714_003043</name>
</gene>
<comment type="caution">
    <text evidence="3">Lacks conserved residue(s) required for the propagation of feature annotation.</text>
</comment>
<keyword evidence="6" id="KW-1185">Reference proteome</keyword>
<organism evidence="5 6">
    <name type="scientific">Onychostoma macrolepis</name>
    <dbReference type="NCBI Taxonomy" id="369639"/>
    <lineage>
        <taxon>Eukaryota</taxon>
        <taxon>Metazoa</taxon>
        <taxon>Chordata</taxon>
        <taxon>Craniata</taxon>
        <taxon>Vertebrata</taxon>
        <taxon>Euteleostomi</taxon>
        <taxon>Actinopterygii</taxon>
        <taxon>Neopterygii</taxon>
        <taxon>Teleostei</taxon>
        <taxon>Ostariophysi</taxon>
        <taxon>Cypriniformes</taxon>
        <taxon>Cyprinidae</taxon>
        <taxon>Acrossocheilinae</taxon>
        <taxon>Onychostoma</taxon>
    </lineage>
</organism>
<evidence type="ECO:0000256" key="3">
    <source>
        <dbReference type="PROSITE-ProRule" id="PRU00104"/>
    </source>
</evidence>
<name>A0A7J6D9H3_9TELE</name>
<dbReference type="SUPFAM" id="SSF56204">
    <property type="entry name" value="Hect, E3 ligase catalytic domain"/>
    <property type="match status" value="1"/>
</dbReference>
<dbReference type="PROSITE" id="PS50237">
    <property type="entry name" value="HECT"/>
    <property type="match status" value="1"/>
</dbReference>
<reference evidence="5 6" key="1">
    <citation type="submission" date="2020-04" db="EMBL/GenBank/DDBJ databases">
        <title>Chromosome-level genome assembly of a cyprinid fish Onychostoma macrolepis by integration of Nanopore Sequencing, Bionano and Hi-C technology.</title>
        <authorList>
            <person name="Wang D."/>
        </authorList>
    </citation>
    <scope>NUCLEOTIDE SEQUENCE [LARGE SCALE GENOMIC DNA]</scope>
    <source>
        <strain evidence="5">SWU-2019</strain>
        <tissue evidence="5">Muscle</tissue>
    </source>
</reference>
<dbReference type="GO" id="GO:0004842">
    <property type="term" value="F:ubiquitin-protein transferase activity"/>
    <property type="evidence" value="ECO:0007669"/>
    <property type="project" value="InterPro"/>
</dbReference>
<evidence type="ECO:0000256" key="2">
    <source>
        <dbReference type="ARBA" id="ARBA00022786"/>
    </source>
</evidence>
<accession>A0A7J6D9H3</accession>
<feature type="domain" description="HECT" evidence="4">
    <location>
        <begin position="56"/>
        <end position="80"/>
    </location>
</feature>
<proteinExistence type="predicted"/>
<dbReference type="EMBL" id="JAAMOB010000003">
    <property type="protein sequence ID" value="KAF4115554.1"/>
    <property type="molecule type" value="Genomic_DNA"/>
</dbReference>